<dbReference type="InterPro" id="IPR009003">
    <property type="entry name" value="Peptidase_S1_PA"/>
</dbReference>
<dbReference type="InterPro" id="IPR043504">
    <property type="entry name" value="Peptidase_S1_PA_chymotrypsin"/>
</dbReference>
<dbReference type="SUPFAM" id="SSF50494">
    <property type="entry name" value="Trypsin-like serine proteases"/>
    <property type="match status" value="1"/>
</dbReference>
<reference evidence="1" key="1">
    <citation type="submission" date="2007-03" db="EMBL/GenBank/DDBJ databases">
        <title>Annotation of Culex pipiens quinquefasciatus.</title>
        <authorList>
            <consortium name="The Broad Institute Genome Sequencing Platform"/>
            <person name="Atkinson P.W."/>
            <person name="Hemingway J."/>
            <person name="Christensen B.M."/>
            <person name="Higgs S."/>
            <person name="Kodira C."/>
            <person name="Hannick L."/>
            <person name="Megy K."/>
            <person name="O'Leary S."/>
            <person name="Pearson M."/>
            <person name="Haas B.J."/>
            <person name="Mauceli E."/>
            <person name="Wortman J.R."/>
            <person name="Lee N.H."/>
            <person name="Guigo R."/>
            <person name="Stanke M."/>
            <person name="Alvarado L."/>
            <person name="Amedeo P."/>
            <person name="Antoine C.H."/>
            <person name="Arensburger P."/>
            <person name="Bidwell S.L."/>
            <person name="Crawford M."/>
            <person name="Camaro F."/>
            <person name="Devon K."/>
            <person name="Engels R."/>
            <person name="Hammond M."/>
            <person name="Howarth C."/>
            <person name="Koehrsen M."/>
            <person name="Lawson D."/>
            <person name="Montgomery P."/>
            <person name="Nene V."/>
            <person name="Nusbaum C."/>
            <person name="Puiu D."/>
            <person name="Romero-Severson J."/>
            <person name="Severson D.W."/>
            <person name="Shumway M."/>
            <person name="Sisk P."/>
            <person name="Stolte C."/>
            <person name="Zeng Q."/>
            <person name="Eisenstadt E."/>
            <person name="Fraser-Liggett C."/>
            <person name="Strausberg R."/>
            <person name="Galagan J."/>
            <person name="Birren B."/>
            <person name="Collins F.H."/>
        </authorList>
    </citation>
    <scope>NUCLEOTIDE SEQUENCE [LARGE SCALE GENOMIC DNA]</scope>
    <source>
        <strain evidence="1">JHB</strain>
    </source>
</reference>
<dbReference type="InParanoid" id="B0XBS9"/>
<dbReference type="Proteomes" id="UP000002320">
    <property type="component" value="Unassembled WGS sequence"/>
</dbReference>
<gene>
    <name evidence="2" type="primary">6050512</name>
    <name evidence="1" type="ORF">CpipJ_CPIJ016936</name>
</gene>
<name>B0XBS9_CULQU</name>
<sequence>MNRPEAGPEQFVIIETEGRTLRYGIRNFHQHPKFIVSPTENNLALIELERNVSIPSQQIVCLWSREELDLAKIILYSAVDVAKQPTPPLMESVKCFDQLLAPSIMVPAEGFLHLAGLVVNSTCARIRFIKLYKFIPWIEGIVWENDG</sequence>
<evidence type="ECO:0000313" key="1">
    <source>
        <dbReference type="EMBL" id="EDS44458.1"/>
    </source>
</evidence>
<protein>
    <submittedName>
        <fullName evidence="1 2">Trypsin</fullName>
    </submittedName>
</protein>
<evidence type="ECO:0000313" key="3">
    <source>
        <dbReference type="Proteomes" id="UP000002320"/>
    </source>
</evidence>
<dbReference type="OrthoDB" id="6147874at2759"/>
<dbReference type="VEuPathDB" id="VectorBase:CQUJHB016053"/>
<dbReference type="EnsemblMetazoa" id="CPIJ016936-RA">
    <property type="protein sequence ID" value="CPIJ016936-PA"/>
    <property type="gene ID" value="CPIJ016936"/>
</dbReference>
<dbReference type="AlphaFoldDB" id="B0XBS9"/>
<reference evidence="2" key="2">
    <citation type="submission" date="2021-02" db="UniProtKB">
        <authorList>
            <consortium name="EnsemblMetazoa"/>
        </authorList>
    </citation>
    <scope>IDENTIFICATION</scope>
    <source>
        <strain evidence="2">JHB</strain>
    </source>
</reference>
<proteinExistence type="predicted"/>
<organism>
    <name type="scientific">Culex quinquefasciatus</name>
    <name type="common">Southern house mosquito</name>
    <name type="synonym">Culex pungens</name>
    <dbReference type="NCBI Taxonomy" id="7176"/>
    <lineage>
        <taxon>Eukaryota</taxon>
        <taxon>Metazoa</taxon>
        <taxon>Ecdysozoa</taxon>
        <taxon>Arthropoda</taxon>
        <taxon>Hexapoda</taxon>
        <taxon>Insecta</taxon>
        <taxon>Pterygota</taxon>
        <taxon>Neoptera</taxon>
        <taxon>Endopterygota</taxon>
        <taxon>Diptera</taxon>
        <taxon>Nematocera</taxon>
        <taxon>Culicoidea</taxon>
        <taxon>Culicidae</taxon>
        <taxon>Culicinae</taxon>
        <taxon>Culicini</taxon>
        <taxon>Culex</taxon>
        <taxon>Culex</taxon>
    </lineage>
</organism>
<dbReference type="EMBL" id="DS232652">
    <property type="protein sequence ID" value="EDS44458.1"/>
    <property type="molecule type" value="Genomic_DNA"/>
</dbReference>
<dbReference type="VEuPathDB" id="VectorBase:CPIJ016936"/>
<accession>B0XBS9</accession>
<dbReference type="HOGENOM" id="CLU_1769894_0_0_1"/>
<evidence type="ECO:0000313" key="2">
    <source>
        <dbReference type="EnsemblMetazoa" id="CPIJ016936-PA"/>
    </source>
</evidence>
<keyword evidence="3" id="KW-1185">Reference proteome</keyword>
<dbReference type="Gene3D" id="2.40.10.10">
    <property type="entry name" value="Trypsin-like serine proteases"/>
    <property type="match status" value="1"/>
</dbReference>
<dbReference type="KEGG" id="cqu:CpipJ_CPIJ016936"/>